<organism evidence="1 2">
    <name type="scientific">Guyanagaster necrorhizus</name>
    <dbReference type="NCBI Taxonomy" id="856835"/>
    <lineage>
        <taxon>Eukaryota</taxon>
        <taxon>Fungi</taxon>
        <taxon>Dikarya</taxon>
        <taxon>Basidiomycota</taxon>
        <taxon>Agaricomycotina</taxon>
        <taxon>Agaricomycetes</taxon>
        <taxon>Agaricomycetidae</taxon>
        <taxon>Agaricales</taxon>
        <taxon>Marasmiineae</taxon>
        <taxon>Physalacriaceae</taxon>
        <taxon>Guyanagaster</taxon>
    </lineage>
</organism>
<evidence type="ECO:0000313" key="1">
    <source>
        <dbReference type="EMBL" id="KAG7440127.1"/>
    </source>
</evidence>
<proteinExistence type="predicted"/>
<dbReference type="Proteomes" id="UP000812287">
    <property type="component" value="Unassembled WGS sequence"/>
</dbReference>
<dbReference type="EMBL" id="MU250576">
    <property type="protein sequence ID" value="KAG7440127.1"/>
    <property type="molecule type" value="Genomic_DNA"/>
</dbReference>
<reference evidence="1" key="1">
    <citation type="submission" date="2020-11" db="EMBL/GenBank/DDBJ databases">
        <title>Adaptations for nitrogen fixation in a non-lichenized fungal sporocarp promotes dispersal by wood-feeding termites.</title>
        <authorList>
            <consortium name="DOE Joint Genome Institute"/>
            <person name="Koch R.A."/>
            <person name="Yoon G."/>
            <person name="Arayal U."/>
            <person name="Lail K."/>
            <person name="Amirebrahimi M."/>
            <person name="Labutti K."/>
            <person name="Lipzen A."/>
            <person name="Riley R."/>
            <person name="Barry K."/>
            <person name="Henrissat B."/>
            <person name="Grigoriev I.V."/>
            <person name="Herr J.R."/>
            <person name="Aime M.C."/>
        </authorList>
    </citation>
    <scope>NUCLEOTIDE SEQUENCE</scope>
    <source>
        <strain evidence="1">MCA 3950</strain>
    </source>
</reference>
<name>A0A9P7VGH4_9AGAR</name>
<dbReference type="RefSeq" id="XP_043033627.1">
    <property type="nucleotide sequence ID" value="XM_043187512.1"/>
</dbReference>
<dbReference type="PROSITE" id="PS51257">
    <property type="entry name" value="PROKAR_LIPOPROTEIN"/>
    <property type="match status" value="1"/>
</dbReference>
<dbReference type="GeneID" id="66109809"/>
<accession>A0A9P7VGH4</accession>
<dbReference type="AlphaFoldDB" id="A0A9P7VGH4"/>
<gene>
    <name evidence="1" type="ORF">BT62DRAFT_938323</name>
</gene>
<protein>
    <submittedName>
        <fullName evidence="1">Uncharacterized protein</fullName>
    </submittedName>
</protein>
<comment type="caution">
    <text evidence="1">The sequence shown here is derived from an EMBL/GenBank/DDBJ whole genome shotgun (WGS) entry which is preliminary data.</text>
</comment>
<evidence type="ECO:0000313" key="2">
    <source>
        <dbReference type="Proteomes" id="UP000812287"/>
    </source>
</evidence>
<sequence>MILAVRRTDFPFGLSFFCSCLSIRSKKPFPAFQPGHAILAKVQKKENIASTRVKVTSRSTH</sequence>
<keyword evidence="2" id="KW-1185">Reference proteome</keyword>